<name>A0A1G7NV40_9FIRM</name>
<keyword evidence="1" id="KW-0472">Membrane</keyword>
<feature type="transmembrane region" description="Helical" evidence="1">
    <location>
        <begin position="231"/>
        <end position="259"/>
    </location>
</feature>
<feature type="transmembrane region" description="Helical" evidence="1">
    <location>
        <begin position="393"/>
        <end position="419"/>
    </location>
</feature>
<proteinExistence type="predicted"/>
<feature type="transmembrane region" description="Helical" evidence="1">
    <location>
        <begin position="311"/>
        <end position="337"/>
    </location>
</feature>
<dbReference type="AlphaFoldDB" id="A0A1G7NV40"/>
<dbReference type="EMBL" id="FNBU01000029">
    <property type="protein sequence ID" value="SDF77978.1"/>
    <property type="molecule type" value="Genomic_DNA"/>
</dbReference>
<dbReference type="OrthoDB" id="2814158at2"/>
<feature type="transmembrane region" description="Helical" evidence="1">
    <location>
        <begin position="117"/>
        <end position="142"/>
    </location>
</feature>
<evidence type="ECO:0000313" key="4">
    <source>
        <dbReference type="Proteomes" id="UP000243333"/>
    </source>
</evidence>
<dbReference type="Pfam" id="PF07158">
    <property type="entry name" value="MatC_N"/>
    <property type="match status" value="1"/>
</dbReference>
<dbReference type="RefSeq" id="WP_093691753.1">
    <property type="nucleotide sequence ID" value="NZ_FNBU01000029.1"/>
</dbReference>
<protein>
    <submittedName>
        <fullName evidence="3">Transporter, UIT1 family (TC 9.B.48)</fullName>
    </submittedName>
</protein>
<reference evidence="4" key="1">
    <citation type="submission" date="2016-10" db="EMBL/GenBank/DDBJ databases">
        <authorList>
            <person name="Varghese N."/>
            <person name="Submissions S."/>
        </authorList>
    </citation>
    <scope>NUCLEOTIDE SEQUENCE [LARGE SCALE GENOMIC DNA]</scope>
    <source>
        <strain evidence="4">DSM 23256</strain>
    </source>
</reference>
<feature type="transmembrane region" description="Helical" evidence="1">
    <location>
        <begin position="12"/>
        <end position="41"/>
    </location>
</feature>
<feature type="transmembrane region" description="Helical" evidence="1">
    <location>
        <begin position="271"/>
        <end position="290"/>
    </location>
</feature>
<dbReference type="STRING" id="1123285.SAMN05660235_02722"/>
<evidence type="ECO:0000256" key="1">
    <source>
        <dbReference type="SAM" id="Phobius"/>
    </source>
</evidence>
<accession>A0A1G7NV40</accession>
<feature type="transmembrane region" description="Helical" evidence="1">
    <location>
        <begin position="182"/>
        <end position="201"/>
    </location>
</feature>
<keyword evidence="1" id="KW-0812">Transmembrane</keyword>
<organism evidence="3 4">
    <name type="scientific">Sporolituus thermophilus DSM 23256</name>
    <dbReference type="NCBI Taxonomy" id="1123285"/>
    <lineage>
        <taxon>Bacteria</taxon>
        <taxon>Bacillati</taxon>
        <taxon>Bacillota</taxon>
        <taxon>Negativicutes</taxon>
        <taxon>Selenomonadales</taxon>
        <taxon>Sporomusaceae</taxon>
        <taxon>Sporolituus</taxon>
    </lineage>
</organism>
<evidence type="ECO:0000313" key="3">
    <source>
        <dbReference type="EMBL" id="SDF77978.1"/>
    </source>
</evidence>
<feature type="domain" description="Dicarboxylate carrier MatC N-terminal" evidence="2">
    <location>
        <begin position="6"/>
        <end position="150"/>
    </location>
</feature>
<evidence type="ECO:0000259" key="2">
    <source>
        <dbReference type="Pfam" id="PF07158"/>
    </source>
</evidence>
<dbReference type="InterPro" id="IPR009827">
    <property type="entry name" value="MatC_N"/>
</dbReference>
<gene>
    <name evidence="3" type="ORF">SAMN05660235_02722</name>
</gene>
<dbReference type="Proteomes" id="UP000243333">
    <property type="component" value="Unassembled WGS sequence"/>
</dbReference>
<feature type="transmembrane region" description="Helical" evidence="1">
    <location>
        <begin position="53"/>
        <end position="71"/>
    </location>
</feature>
<sequence>MLSLPVISLIALLIAILISCISTLNIGTMSIGFSLIVGHYIGGIKVSEILKGYPTNLLIMLAGTTFLFSIAQNNGTLNKIAKYVIKAVRGNVALLPIVLFFVAVILAAMGPGPTVTAALMAPTVMLLASELGINPLLMAVVVGNGGHAGGMSPIAVGGVIAAGVTSKMGLDVAGILWLNNVIGHFIATIIAYVVFGGLKLWRVKDQGQRMALANIEIEPFTRDQWLTMAGIAGYILAVCFFNADIGMTAFLIGSILTILRVVDEEKAIKQMPWGAILMVTGVTVLVNLMSQVGGMDLFAGLIAQISTPATVNIVAGIIAGIISAYASTTGVVLPAFLPLAPVLLQKIGAPPQDLIPLLSTIVTCGFLVDMSPLSTSGAIYLANATEKDNKAKLFRNMLIWGLSMSVVGAIICWLAFYVLRIP</sequence>
<keyword evidence="1" id="KW-1133">Transmembrane helix</keyword>
<feature type="transmembrane region" description="Helical" evidence="1">
    <location>
        <begin position="92"/>
        <end position="111"/>
    </location>
</feature>
<keyword evidence="4" id="KW-1185">Reference proteome</keyword>
<feature type="transmembrane region" description="Helical" evidence="1">
    <location>
        <begin position="154"/>
        <end position="176"/>
    </location>
</feature>